<keyword evidence="3" id="KW-0472">Membrane</keyword>
<proteinExistence type="inferred from homology"/>
<evidence type="ECO:0000313" key="8">
    <source>
        <dbReference type="EMBL" id="KRQ93267.1"/>
    </source>
</evidence>
<dbReference type="InterPro" id="IPR011250">
    <property type="entry name" value="OMP/PagP_B-barrel"/>
</dbReference>
<keyword evidence="2 6" id="KW-0732">Signal</keyword>
<organism evidence="8 9">
    <name type="scientific">Bradyrhizobium jicamae</name>
    <dbReference type="NCBI Taxonomy" id="280332"/>
    <lineage>
        <taxon>Bacteria</taxon>
        <taxon>Pseudomonadati</taxon>
        <taxon>Pseudomonadota</taxon>
        <taxon>Alphaproteobacteria</taxon>
        <taxon>Hyphomicrobiales</taxon>
        <taxon>Nitrobacteraceae</taxon>
        <taxon>Bradyrhizobium</taxon>
    </lineage>
</organism>
<gene>
    <name evidence="8" type="ORF">CQ12_22260</name>
</gene>
<sequence length="253" mass="26917">MKKFLLGTVALIAFAAPAAAADLAARPYTKAPPAPVAVVYDWSGFYIGANGGWGSSRKCWDLTADAIGPIVPAFAEGCHDATGGTAGGQLGYRWQAGTWVFGLEGQGNWADFQGNNVSLFDPTLRNESRIDAFGLITGQVGWAANNVLFYVKGGAAVTGDRFRIRDAATGIVVATTGDDTRWGGVVGAGLEFGFAPNWSAGIEYNHLFMQDRTHDFITNVGGLAFGSDRIRQDVDLVTVRVNYRWGGPVIAKY</sequence>
<feature type="domain" description="Outer membrane protein beta-barrel" evidence="7">
    <location>
        <begin position="8"/>
        <end position="219"/>
    </location>
</feature>
<evidence type="ECO:0000256" key="2">
    <source>
        <dbReference type="ARBA" id="ARBA00022729"/>
    </source>
</evidence>
<evidence type="ECO:0000256" key="3">
    <source>
        <dbReference type="ARBA" id="ARBA00023136"/>
    </source>
</evidence>
<dbReference type="PANTHER" id="PTHR34001">
    <property type="entry name" value="BLL7405 PROTEIN"/>
    <property type="match status" value="1"/>
</dbReference>
<dbReference type="RefSeq" id="WP_057840763.1">
    <property type="nucleotide sequence ID" value="NZ_LLXZ01000227.1"/>
</dbReference>
<dbReference type="InterPro" id="IPR027385">
    <property type="entry name" value="Beta-barrel_OMP"/>
</dbReference>
<evidence type="ECO:0000256" key="1">
    <source>
        <dbReference type="ARBA" id="ARBA00004442"/>
    </source>
</evidence>
<comment type="subcellular location">
    <subcellularLocation>
        <location evidence="1">Cell outer membrane</location>
    </subcellularLocation>
</comment>
<dbReference type="Proteomes" id="UP000050863">
    <property type="component" value="Unassembled WGS sequence"/>
</dbReference>
<feature type="chain" id="PRO_5006441986" description="Outer membrane protein beta-barrel domain-containing protein" evidence="6">
    <location>
        <begin position="21"/>
        <end position="253"/>
    </location>
</feature>
<dbReference type="PANTHER" id="PTHR34001:SF3">
    <property type="entry name" value="BLL7405 PROTEIN"/>
    <property type="match status" value="1"/>
</dbReference>
<evidence type="ECO:0000256" key="5">
    <source>
        <dbReference type="ARBA" id="ARBA00038306"/>
    </source>
</evidence>
<dbReference type="AlphaFoldDB" id="A0A0R3KCN2"/>
<dbReference type="Pfam" id="PF13505">
    <property type="entry name" value="OMP_b-brl"/>
    <property type="match status" value="1"/>
</dbReference>
<dbReference type="STRING" id="280332.CQ12_22260"/>
<dbReference type="SUPFAM" id="SSF56925">
    <property type="entry name" value="OMPA-like"/>
    <property type="match status" value="1"/>
</dbReference>
<dbReference type="OrthoDB" id="8016903at2"/>
<keyword evidence="9" id="KW-1185">Reference proteome</keyword>
<dbReference type="EMBL" id="LLXZ01000227">
    <property type="protein sequence ID" value="KRQ93267.1"/>
    <property type="molecule type" value="Genomic_DNA"/>
</dbReference>
<dbReference type="InterPro" id="IPR051692">
    <property type="entry name" value="OMP-like"/>
</dbReference>
<dbReference type="GO" id="GO:0009279">
    <property type="term" value="C:cell outer membrane"/>
    <property type="evidence" value="ECO:0007669"/>
    <property type="project" value="UniProtKB-SubCell"/>
</dbReference>
<comment type="similarity">
    <text evidence="5">Belongs to the Omp25/RopB family.</text>
</comment>
<feature type="signal peptide" evidence="6">
    <location>
        <begin position="1"/>
        <end position="20"/>
    </location>
</feature>
<protein>
    <recommendedName>
        <fullName evidence="7">Outer membrane protein beta-barrel domain-containing protein</fullName>
    </recommendedName>
</protein>
<accession>A0A0R3KCN2</accession>
<name>A0A0R3KCN2_9BRAD</name>
<evidence type="ECO:0000256" key="6">
    <source>
        <dbReference type="SAM" id="SignalP"/>
    </source>
</evidence>
<evidence type="ECO:0000259" key="7">
    <source>
        <dbReference type="Pfam" id="PF13505"/>
    </source>
</evidence>
<dbReference type="Gene3D" id="2.40.160.20">
    <property type="match status" value="1"/>
</dbReference>
<evidence type="ECO:0000313" key="9">
    <source>
        <dbReference type="Proteomes" id="UP000050863"/>
    </source>
</evidence>
<comment type="caution">
    <text evidence="8">The sequence shown here is derived from an EMBL/GenBank/DDBJ whole genome shotgun (WGS) entry which is preliminary data.</text>
</comment>
<keyword evidence="4" id="KW-0998">Cell outer membrane</keyword>
<reference evidence="8 9" key="1">
    <citation type="submission" date="2014-03" db="EMBL/GenBank/DDBJ databases">
        <title>Bradyrhizobium valentinum sp. nov., isolated from effective nodules of Lupinus mariae-josephae, a lupine endemic of basic-lime soils in Eastern Spain.</title>
        <authorList>
            <person name="Duran D."/>
            <person name="Rey L."/>
            <person name="Navarro A."/>
            <person name="Busquets A."/>
            <person name="Imperial J."/>
            <person name="Ruiz-Argueso T."/>
        </authorList>
    </citation>
    <scope>NUCLEOTIDE SEQUENCE [LARGE SCALE GENOMIC DNA]</scope>
    <source>
        <strain evidence="8 9">PAC68</strain>
    </source>
</reference>
<evidence type="ECO:0000256" key="4">
    <source>
        <dbReference type="ARBA" id="ARBA00023237"/>
    </source>
</evidence>